<dbReference type="PANTHER" id="PTHR32552:SF81">
    <property type="entry name" value="TONB-DEPENDENT OUTER MEMBRANE RECEPTOR"/>
    <property type="match status" value="1"/>
</dbReference>
<dbReference type="InterPro" id="IPR012910">
    <property type="entry name" value="Plug_dom"/>
</dbReference>
<dbReference type="Gene3D" id="2.40.170.20">
    <property type="entry name" value="TonB-dependent receptor, beta-barrel domain"/>
    <property type="match status" value="1"/>
</dbReference>
<dbReference type="Proteomes" id="UP000032900">
    <property type="component" value="Unassembled WGS sequence"/>
</dbReference>
<dbReference type="AlphaFoldDB" id="A0A0E9LQT8"/>
<keyword evidence="4" id="KW-0410">Iron transport</keyword>
<evidence type="ECO:0000259" key="14">
    <source>
        <dbReference type="Pfam" id="PF00593"/>
    </source>
</evidence>
<evidence type="ECO:0000256" key="13">
    <source>
        <dbReference type="SAM" id="SignalP"/>
    </source>
</evidence>
<evidence type="ECO:0000313" key="16">
    <source>
        <dbReference type="EMBL" id="GAO27609.1"/>
    </source>
</evidence>
<dbReference type="PANTHER" id="PTHR32552">
    <property type="entry name" value="FERRICHROME IRON RECEPTOR-RELATED"/>
    <property type="match status" value="1"/>
</dbReference>
<evidence type="ECO:0000256" key="11">
    <source>
        <dbReference type="PROSITE-ProRule" id="PRU01360"/>
    </source>
</evidence>
<dbReference type="InterPro" id="IPR036942">
    <property type="entry name" value="Beta-barrel_TonB_sf"/>
</dbReference>
<evidence type="ECO:0000256" key="12">
    <source>
        <dbReference type="RuleBase" id="RU003357"/>
    </source>
</evidence>
<sequence length="689" mass="77281">MLKLVILVLFFVFFTLASARENVPQTSQEKDSVNTDRLLTRQLEEITITATPFTRQLGTVTGTVSHIPKSVITNSQQISIQPVLEQIPGIQMQSGALNTARLTIRGIGSRTPYASNRIKAFFDDIPLTSGDGATIVEDLEMSQIGQIEIIKGPSSALYGPGLGGVIAIESLKPQNGWQASAQAEAGSFDLQKLGGSLSYRQSDNYLKAALTNTRTDGHRENNQYQRTNLLLQGGLTHKKHQLSVLANYIDLKAHIPSSINYETYTNAPHKAAANWLAIKGYQEYQKWQSGLTVKSQISTYLDHKIIVYGLVNKAYEPRPFNILDEGTQTIGLKENLTYQKDHIALSLGYELFNEGYQWKIFEINDGQQGPLLSNNQEQRFFYNIQAHAEVDLGTSTVVSAGLNLHQLQYRTQDIESDQSEEKHNYRVVVSPRIGINQRVGTHMYLYAAAGHGFSAPSPEEALLPDGTINRDLKPEEGINLEVGVRSAWWRDRLMADLTGYHIKVKNLLMTRRDAEDVFYGENAGETRHVGLESQLKFHILPKMMNRELSLSASHTWMNNRFIHFLKDDVDYVDKQLPGQPASMLNLSLLAKNATGVFLQLQFRHESSQYLDDANTKSYPGHQLYHLTGGYHPTSGLLKGFRFNVGVRNLLDTRHASMLLVNAPSFGGAQPRYYYPGTPRNFYMAIHYSL</sequence>
<dbReference type="EMBL" id="BAZW01000077">
    <property type="protein sequence ID" value="GAO27609.1"/>
    <property type="molecule type" value="Genomic_DNA"/>
</dbReference>
<reference evidence="16 17" key="1">
    <citation type="journal article" date="2015" name="Microbes Environ.">
        <title>Distribution and evolution of nitrogen fixation genes in the phylum bacteroidetes.</title>
        <authorList>
            <person name="Inoue J."/>
            <person name="Oshima K."/>
            <person name="Suda W."/>
            <person name="Sakamoto M."/>
            <person name="Iino T."/>
            <person name="Noda S."/>
            <person name="Hongoh Y."/>
            <person name="Hattori M."/>
            <person name="Ohkuma M."/>
        </authorList>
    </citation>
    <scope>NUCLEOTIDE SEQUENCE [LARGE SCALE GENOMIC DNA]</scope>
    <source>
        <strain evidence="16">JCM 15548</strain>
    </source>
</reference>
<dbReference type="GO" id="GO:0009279">
    <property type="term" value="C:cell outer membrane"/>
    <property type="evidence" value="ECO:0007669"/>
    <property type="project" value="UniProtKB-SubCell"/>
</dbReference>
<evidence type="ECO:0000256" key="3">
    <source>
        <dbReference type="ARBA" id="ARBA00022452"/>
    </source>
</evidence>
<dbReference type="PROSITE" id="PS52016">
    <property type="entry name" value="TONB_DEPENDENT_REC_3"/>
    <property type="match status" value="1"/>
</dbReference>
<keyword evidence="9 11" id="KW-0472">Membrane</keyword>
<protein>
    <submittedName>
        <fullName evidence="16">TonB-dependent receptor</fullName>
    </submittedName>
</protein>
<gene>
    <name evidence="16" type="ORF">JCM15548_14446</name>
</gene>
<keyword evidence="5 11" id="KW-0812">Transmembrane</keyword>
<feature type="domain" description="TonB-dependent receptor plug" evidence="15">
    <location>
        <begin position="59"/>
        <end position="164"/>
    </location>
</feature>
<keyword evidence="8 12" id="KW-0798">TonB box</keyword>
<organism evidence="16 17">
    <name type="scientific">Geofilum rubicundum JCM 15548</name>
    <dbReference type="NCBI Taxonomy" id="1236989"/>
    <lineage>
        <taxon>Bacteria</taxon>
        <taxon>Pseudomonadati</taxon>
        <taxon>Bacteroidota</taxon>
        <taxon>Bacteroidia</taxon>
        <taxon>Marinilabiliales</taxon>
        <taxon>Marinilabiliaceae</taxon>
        <taxon>Geofilum</taxon>
    </lineage>
</organism>
<keyword evidence="7" id="KW-0406">Ion transport</keyword>
<keyword evidence="13" id="KW-0732">Signal</keyword>
<evidence type="ECO:0000259" key="15">
    <source>
        <dbReference type="Pfam" id="PF07715"/>
    </source>
</evidence>
<keyword evidence="2 11" id="KW-0813">Transport</keyword>
<keyword evidence="10 11" id="KW-0998">Cell outer membrane</keyword>
<dbReference type="RefSeq" id="WP_062128521.1">
    <property type="nucleotide sequence ID" value="NZ_BAZW01000077.1"/>
</dbReference>
<feature type="signal peptide" evidence="13">
    <location>
        <begin position="1"/>
        <end position="19"/>
    </location>
</feature>
<evidence type="ECO:0000256" key="8">
    <source>
        <dbReference type="ARBA" id="ARBA00023077"/>
    </source>
</evidence>
<evidence type="ECO:0000256" key="5">
    <source>
        <dbReference type="ARBA" id="ARBA00022692"/>
    </source>
</evidence>
<comment type="caution">
    <text evidence="16">The sequence shown here is derived from an EMBL/GenBank/DDBJ whole genome shotgun (WGS) entry which is preliminary data.</text>
</comment>
<comment type="similarity">
    <text evidence="11 12">Belongs to the TonB-dependent receptor family.</text>
</comment>
<keyword evidence="6" id="KW-0408">Iron</keyword>
<evidence type="ECO:0000256" key="2">
    <source>
        <dbReference type="ARBA" id="ARBA00022448"/>
    </source>
</evidence>
<evidence type="ECO:0000256" key="4">
    <source>
        <dbReference type="ARBA" id="ARBA00022496"/>
    </source>
</evidence>
<dbReference type="OrthoDB" id="9775095at2"/>
<dbReference type="Pfam" id="PF07715">
    <property type="entry name" value="Plug"/>
    <property type="match status" value="1"/>
</dbReference>
<keyword evidence="16" id="KW-0675">Receptor</keyword>
<evidence type="ECO:0000256" key="9">
    <source>
        <dbReference type="ARBA" id="ARBA00023136"/>
    </source>
</evidence>
<dbReference type="Pfam" id="PF00593">
    <property type="entry name" value="TonB_dep_Rec_b-barrel"/>
    <property type="match status" value="1"/>
</dbReference>
<proteinExistence type="inferred from homology"/>
<dbReference type="SUPFAM" id="SSF56935">
    <property type="entry name" value="Porins"/>
    <property type="match status" value="1"/>
</dbReference>
<evidence type="ECO:0000256" key="7">
    <source>
        <dbReference type="ARBA" id="ARBA00023065"/>
    </source>
</evidence>
<dbReference type="STRING" id="1236989.JCM15548_14446"/>
<feature type="chain" id="PRO_5002428226" evidence="13">
    <location>
        <begin position="20"/>
        <end position="689"/>
    </location>
</feature>
<keyword evidence="17" id="KW-1185">Reference proteome</keyword>
<accession>A0A0E9LQT8</accession>
<evidence type="ECO:0000313" key="17">
    <source>
        <dbReference type="Proteomes" id="UP000032900"/>
    </source>
</evidence>
<name>A0A0E9LQT8_9BACT</name>
<keyword evidence="3 11" id="KW-1134">Transmembrane beta strand</keyword>
<evidence type="ECO:0000256" key="6">
    <source>
        <dbReference type="ARBA" id="ARBA00023004"/>
    </source>
</evidence>
<dbReference type="InterPro" id="IPR000531">
    <property type="entry name" value="Beta-barrel_TonB"/>
</dbReference>
<dbReference type="InterPro" id="IPR037066">
    <property type="entry name" value="Plug_dom_sf"/>
</dbReference>
<dbReference type="InterPro" id="IPR039426">
    <property type="entry name" value="TonB-dep_rcpt-like"/>
</dbReference>
<comment type="subcellular location">
    <subcellularLocation>
        <location evidence="1 11">Cell outer membrane</location>
        <topology evidence="1 11">Multi-pass membrane protein</topology>
    </subcellularLocation>
</comment>
<dbReference type="Gene3D" id="2.170.130.10">
    <property type="entry name" value="TonB-dependent receptor, plug domain"/>
    <property type="match status" value="1"/>
</dbReference>
<evidence type="ECO:0000256" key="10">
    <source>
        <dbReference type="ARBA" id="ARBA00023237"/>
    </source>
</evidence>
<feature type="domain" description="TonB-dependent receptor-like beta-barrel" evidence="14">
    <location>
        <begin position="188"/>
        <end position="649"/>
    </location>
</feature>
<dbReference type="GO" id="GO:0006826">
    <property type="term" value="P:iron ion transport"/>
    <property type="evidence" value="ECO:0007669"/>
    <property type="project" value="UniProtKB-KW"/>
</dbReference>
<evidence type="ECO:0000256" key="1">
    <source>
        <dbReference type="ARBA" id="ARBA00004571"/>
    </source>
</evidence>